<organism evidence="5 6">
    <name type="scientific">Salinarimonas ramus</name>
    <dbReference type="NCBI Taxonomy" id="690164"/>
    <lineage>
        <taxon>Bacteria</taxon>
        <taxon>Pseudomonadati</taxon>
        <taxon>Pseudomonadota</taxon>
        <taxon>Alphaproteobacteria</taxon>
        <taxon>Hyphomicrobiales</taxon>
        <taxon>Salinarimonadaceae</taxon>
        <taxon>Salinarimonas</taxon>
    </lineage>
</organism>
<dbReference type="PANTHER" id="PTHR38445">
    <property type="entry name" value="HTH-TYPE TRANSCRIPTIONAL REPRESSOR YTRA"/>
    <property type="match status" value="1"/>
</dbReference>
<keyword evidence="1" id="KW-0805">Transcription regulation</keyword>
<proteinExistence type="predicted"/>
<dbReference type="InterPro" id="IPR000524">
    <property type="entry name" value="Tscrpt_reg_HTH_GntR"/>
</dbReference>
<dbReference type="GO" id="GO:0003677">
    <property type="term" value="F:DNA binding"/>
    <property type="evidence" value="ECO:0007669"/>
    <property type="project" value="UniProtKB-KW"/>
</dbReference>
<dbReference type="Pfam" id="PF00392">
    <property type="entry name" value="GntR"/>
    <property type="match status" value="1"/>
</dbReference>
<dbReference type="PROSITE" id="PS50949">
    <property type="entry name" value="HTH_GNTR"/>
    <property type="match status" value="1"/>
</dbReference>
<dbReference type="SUPFAM" id="SSF46785">
    <property type="entry name" value="Winged helix' DNA-binding domain"/>
    <property type="match status" value="1"/>
</dbReference>
<dbReference type="InterPro" id="IPR036390">
    <property type="entry name" value="WH_DNA-bd_sf"/>
</dbReference>
<reference evidence="5 6" key="1">
    <citation type="journal article" date="2014" name="Int. J. Syst. Evol. Microbiol.">
        <title>Complete genome sequence of Corynebacterium casei LMG S-19264T (=DSM 44701T), isolated from a smear-ripened cheese.</title>
        <authorList>
            <consortium name="US DOE Joint Genome Institute (JGI-PGF)"/>
            <person name="Walter F."/>
            <person name="Albersmeier A."/>
            <person name="Kalinowski J."/>
            <person name="Ruckert C."/>
        </authorList>
    </citation>
    <scope>NUCLEOTIDE SEQUENCE [LARGE SCALE GENOMIC DNA]</scope>
    <source>
        <strain evidence="5 6">CGMCC 1.9161</strain>
    </source>
</reference>
<feature type="domain" description="HTH gntR-type" evidence="4">
    <location>
        <begin position="32"/>
        <end position="100"/>
    </location>
</feature>
<name>A0A917V657_9HYPH</name>
<accession>A0A917V657</accession>
<dbReference type="RefSeq" id="WP_188914226.1">
    <property type="nucleotide sequence ID" value="NZ_BMMF01000009.1"/>
</dbReference>
<evidence type="ECO:0000256" key="2">
    <source>
        <dbReference type="ARBA" id="ARBA00023125"/>
    </source>
</evidence>
<keyword evidence="3" id="KW-0804">Transcription</keyword>
<dbReference type="CDD" id="cd07377">
    <property type="entry name" value="WHTH_GntR"/>
    <property type="match status" value="1"/>
</dbReference>
<evidence type="ECO:0000313" key="5">
    <source>
        <dbReference type="EMBL" id="GGK42294.1"/>
    </source>
</evidence>
<dbReference type="GO" id="GO:0003700">
    <property type="term" value="F:DNA-binding transcription factor activity"/>
    <property type="evidence" value="ECO:0007669"/>
    <property type="project" value="InterPro"/>
</dbReference>
<evidence type="ECO:0000256" key="1">
    <source>
        <dbReference type="ARBA" id="ARBA00023015"/>
    </source>
</evidence>
<evidence type="ECO:0000313" key="6">
    <source>
        <dbReference type="Proteomes" id="UP000600449"/>
    </source>
</evidence>
<keyword evidence="2" id="KW-0238">DNA-binding</keyword>
<dbReference type="EMBL" id="BMMF01000009">
    <property type="protein sequence ID" value="GGK42294.1"/>
    <property type="molecule type" value="Genomic_DNA"/>
</dbReference>
<dbReference type="SMART" id="SM00345">
    <property type="entry name" value="HTH_GNTR"/>
    <property type="match status" value="1"/>
</dbReference>
<keyword evidence="6" id="KW-1185">Reference proteome</keyword>
<sequence>MGGKRTSEVARIAPEPSPVSRIVAALDRALPIPLGVQLRGLVEYGIASSELRPGDRLPSVRECAEQAGIAPMTVAKVYDELREAGLIATRPGAGTYVAEIAAAGLERMRGLRRLQGRVEALFAEAEAAGLSAADVANLVSARAVRGAPRGLSILFVGVFPDATRGYAEHLARHLEPRDRVVAATIDALRRGEASARGMDVVVALAHRRAEVEALVGPGVPVVGLSVIPSEETRARLAAIDPMARVGMVSVFPEFVPIMKPGVLRFAPDVADVDIRLLDDPDLDGLVGAVDVLVYASGAEAVLTRLPRGTQAIEFRHIPSPQAVREVLLPLVEEMRAGDFKESAT</sequence>
<dbReference type="InterPro" id="IPR036388">
    <property type="entry name" value="WH-like_DNA-bd_sf"/>
</dbReference>
<gene>
    <name evidence="5" type="ORF">GCM10011322_31800</name>
</gene>
<protein>
    <recommendedName>
        <fullName evidence="4">HTH gntR-type domain-containing protein</fullName>
    </recommendedName>
</protein>
<dbReference type="PANTHER" id="PTHR38445:SF7">
    <property type="entry name" value="GNTR-FAMILY TRANSCRIPTIONAL REGULATOR"/>
    <property type="match status" value="1"/>
</dbReference>
<evidence type="ECO:0000259" key="4">
    <source>
        <dbReference type="PROSITE" id="PS50949"/>
    </source>
</evidence>
<evidence type="ECO:0000256" key="3">
    <source>
        <dbReference type="ARBA" id="ARBA00023163"/>
    </source>
</evidence>
<dbReference type="Proteomes" id="UP000600449">
    <property type="component" value="Unassembled WGS sequence"/>
</dbReference>
<dbReference type="AlphaFoldDB" id="A0A917V657"/>
<dbReference type="Gene3D" id="1.10.10.10">
    <property type="entry name" value="Winged helix-like DNA-binding domain superfamily/Winged helix DNA-binding domain"/>
    <property type="match status" value="1"/>
</dbReference>
<comment type="caution">
    <text evidence="5">The sequence shown here is derived from an EMBL/GenBank/DDBJ whole genome shotgun (WGS) entry which is preliminary data.</text>
</comment>